<comment type="caution">
    <text evidence="3">The sequence shown here is derived from an EMBL/GenBank/DDBJ whole genome shotgun (WGS) entry which is preliminary data.</text>
</comment>
<keyword evidence="4" id="KW-1185">Reference proteome</keyword>
<keyword evidence="1" id="KW-0808">Transferase</keyword>
<dbReference type="Gene3D" id="2.160.10.10">
    <property type="entry name" value="Hexapeptide repeat proteins"/>
    <property type="match status" value="1"/>
</dbReference>
<evidence type="ECO:0000313" key="4">
    <source>
        <dbReference type="Proteomes" id="UP001500185"/>
    </source>
</evidence>
<protein>
    <recommendedName>
        <fullName evidence="5">Glucose-1-phosphate thymidylyltransferase</fullName>
    </recommendedName>
</protein>
<dbReference type="Proteomes" id="UP001500185">
    <property type="component" value="Unassembled WGS sequence"/>
</dbReference>
<keyword evidence="2" id="KW-0012">Acyltransferase</keyword>
<dbReference type="PANTHER" id="PTHR43584:SF9">
    <property type="entry name" value="TRANSFERASE HEXAPEPTIDE REPEAT CONTAINING PROTEIN"/>
    <property type="match status" value="1"/>
</dbReference>
<name>A0ABN1K0T6_9FLAO</name>
<gene>
    <name evidence="3" type="ORF">GCM10009433_01720</name>
</gene>
<proteinExistence type="predicted"/>
<organism evidence="3 4">
    <name type="scientific">Psychroflexus lacisalsi</name>
    <dbReference type="NCBI Taxonomy" id="503928"/>
    <lineage>
        <taxon>Bacteria</taxon>
        <taxon>Pseudomonadati</taxon>
        <taxon>Bacteroidota</taxon>
        <taxon>Flavobacteriia</taxon>
        <taxon>Flavobacteriales</taxon>
        <taxon>Flavobacteriaceae</taxon>
        <taxon>Psychroflexus</taxon>
    </lineage>
</organism>
<evidence type="ECO:0000256" key="2">
    <source>
        <dbReference type="ARBA" id="ARBA00023315"/>
    </source>
</evidence>
<evidence type="ECO:0000256" key="1">
    <source>
        <dbReference type="ARBA" id="ARBA00022679"/>
    </source>
</evidence>
<evidence type="ECO:0000313" key="3">
    <source>
        <dbReference type="EMBL" id="GAA0751562.1"/>
    </source>
</evidence>
<sequence length="291" mass="33117">MKFYQSDFNSIPFGILSNFERECFDLDIKEIVYPWDFVHSLGEQIKVDAKFLINNRVLKKQNDKIHNDNIIGSKDKILFFDDSPLIHNGVMFDTSEGEIVIDSDVIIYPFSFIKGPCYIGKNTIIKDARIYGGCYIGKVCKISGEMENCYIGNFSNKNHESSLLHSFIGDWNNIAGYSKTADLNIDYSNISVSNGNSNIDTGRIKFGCKTDDFVKIGGGVLIYPGTIFGFASTILDLPVAKGFYPSFYNKHFQNNKHDLDKFIQEVEIIMSRRDKQVSSSLIEKFNKIYLE</sequence>
<reference evidence="3 4" key="1">
    <citation type="journal article" date="2019" name="Int. J. Syst. Evol. Microbiol.">
        <title>The Global Catalogue of Microorganisms (GCM) 10K type strain sequencing project: providing services to taxonomists for standard genome sequencing and annotation.</title>
        <authorList>
            <consortium name="The Broad Institute Genomics Platform"/>
            <consortium name="The Broad Institute Genome Sequencing Center for Infectious Disease"/>
            <person name="Wu L."/>
            <person name="Ma J."/>
        </authorList>
    </citation>
    <scope>NUCLEOTIDE SEQUENCE [LARGE SCALE GENOMIC DNA]</scope>
    <source>
        <strain evidence="3 4">JCM 16231</strain>
    </source>
</reference>
<accession>A0ABN1K0T6</accession>
<dbReference type="RefSeq" id="WP_224455130.1">
    <property type="nucleotide sequence ID" value="NZ_BAAAGG010000002.1"/>
</dbReference>
<evidence type="ECO:0008006" key="5">
    <source>
        <dbReference type="Google" id="ProtNLM"/>
    </source>
</evidence>
<dbReference type="EMBL" id="BAAAGG010000002">
    <property type="protein sequence ID" value="GAA0751562.1"/>
    <property type="molecule type" value="Genomic_DNA"/>
</dbReference>
<dbReference type="InterPro" id="IPR050065">
    <property type="entry name" value="GlmU-like"/>
</dbReference>
<dbReference type="PANTHER" id="PTHR43584">
    <property type="entry name" value="NUCLEOTIDYL TRANSFERASE"/>
    <property type="match status" value="1"/>
</dbReference>
<dbReference type="SUPFAM" id="SSF51161">
    <property type="entry name" value="Trimeric LpxA-like enzymes"/>
    <property type="match status" value="1"/>
</dbReference>
<dbReference type="InterPro" id="IPR011004">
    <property type="entry name" value="Trimer_LpxA-like_sf"/>
</dbReference>